<evidence type="ECO:0000313" key="3">
    <source>
        <dbReference type="Proteomes" id="UP000828390"/>
    </source>
</evidence>
<evidence type="ECO:0000256" key="1">
    <source>
        <dbReference type="SAM" id="MobiDB-lite"/>
    </source>
</evidence>
<comment type="caution">
    <text evidence="2">The sequence shown here is derived from an EMBL/GenBank/DDBJ whole genome shotgun (WGS) entry which is preliminary data.</text>
</comment>
<reference evidence="2" key="1">
    <citation type="journal article" date="2019" name="bioRxiv">
        <title>The Genome of the Zebra Mussel, Dreissena polymorpha: A Resource for Invasive Species Research.</title>
        <authorList>
            <person name="McCartney M.A."/>
            <person name="Auch B."/>
            <person name="Kono T."/>
            <person name="Mallez S."/>
            <person name="Zhang Y."/>
            <person name="Obille A."/>
            <person name="Becker A."/>
            <person name="Abrahante J.E."/>
            <person name="Garbe J."/>
            <person name="Badalamenti J.P."/>
            <person name="Herman A."/>
            <person name="Mangelson H."/>
            <person name="Liachko I."/>
            <person name="Sullivan S."/>
            <person name="Sone E.D."/>
            <person name="Koren S."/>
            <person name="Silverstein K.A.T."/>
            <person name="Beckman K.B."/>
            <person name="Gohl D.M."/>
        </authorList>
    </citation>
    <scope>NUCLEOTIDE SEQUENCE</scope>
    <source>
        <strain evidence="2">Duluth1</strain>
        <tissue evidence="2">Whole animal</tissue>
    </source>
</reference>
<dbReference type="Proteomes" id="UP000828390">
    <property type="component" value="Unassembled WGS sequence"/>
</dbReference>
<feature type="compositionally biased region" description="Basic residues" evidence="1">
    <location>
        <begin position="41"/>
        <end position="58"/>
    </location>
</feature>
<keyword evidence="3" id="KW-1185">Reference proteome</keyword>
<dbReference type="EMBL" id="JAIWYP010000016">
    <property type="protein sequence ID" value="KAH3696481.1"/>
    <property type="molecule type" value="Genomic_DNA"/>
</dbReference>
<organism evidence="2 3">
    <name type="scientific">Dreissena polymorpha</name>
    <name type="common">Zebra mussel</name>
    <name type="synonym">Mytilus polymorpha</name>
    <dbReference type="NCBI Taxonomy" id="45954"/>
    <lineage>
        <taxon>Eukaryota</taxon>
        <taxon>Metazoa</taxon>
        <taxon>Spiralia</taxon>
        <taxon>Lophotrochozoa</taxon>
        <taxon>Mollusca</taxon>
        <taxon>Bivalvia</taxon>
        <taxon>Autobranchia</taxon>
        <taxon>Heteroconchia</taxon>
        <taxon>Euheterodonta</taxon>
        <taxon>Imparidentia</taxon>
        <taxon>Neoheterodontei</taxon>
        <taxon>Myida</taxon>
        <taxon>Dreissenoidea</taxon>
        <taxon>Dreissenidae</taxon>
        <taxon>Dreissena</taxon>
    </lineage>
</organism>
<sequence length="72" mass="8322">MQESPPLLTKLPSHSQSSPPPFPPLSSKQPTPQRLPSQCNHTHHLHRRHHLRYRHHLKTPTPPKTLTPTQHT</sequence>
<proteinExistence type="predicted"/>
<dbReference type="AlphaFoldDB" id="A0A9D3YCA0"/>
<feature type="region of interest" description="Disordered" evidence="1">
    <location>
        <begin position="1"/>
        <end position="72"/>
    </location>
</feature>
<reference evidence="2" key="2">
    <citation type="submission" date="2020-11" db="EMBL/GenBank/DDBJ databases">
        <authorList>
            <person name="McCartney M.A."/>
            <person name="Auch B."/>
            <person name="Kono T."/>
            <person name="Mallez S."/>
            <person name="Becker A."/>
            <person name="Gohl D.M."/>
            <person name="Silverstein K.A.T."/>
            <person name="Koren S."/>
            <person name="Bechman K.B."/>
            <person name="Herman A."/>
            <person name="Abrahante J.E."/>
            <person name="Garbe J."/>
        </authorList>
    </citation>
    <scope>NUCLEOTIDE SEQUENCE</scope>
    <source>
        <strain evidence="2">Duluth1</strain>
        <tissue evidence="2">Whole animal</tissue>
    </source>
</reference>
<accession>A0A9D3YCA0</accession>
<name>A0A9D3YCA0_DREPO</name>
<gene>
    <name evidence="2" type="ORF">DPMN_083946</name>
</gene>
<evidence type="ECO:0000313" key="2">
    <source>
        <dbReference type="EMBL" id="KAH3696481.1"/>
    </source>
</evidence>
<protein>
    <submittedName>
        <fullName evidence="2">Uncharacterized protein</fullName>
    </submittedName>
</protein>